<dbReference type="EMBL" id="AMQN01004214">
    <property type="status" value="NOT_ANNOTATED_CDS"/>
    <property type="molecule type" value="Genomic_DNA"/>
</dbReference>
<dbReference type="EMBL" id="KB292914">
    <property type="protein sequence ID" value="ELU16787.1"/>
    <property type="molecule type" value="Genomic_DNA"/>
</dbReference>
<dbReference type="OMA" id="ECNKAIY"/>
<dbReference type="GO" id="GO:0016477">
    <property type="term" value="P:cell migration"/>
    <property type="evidence" value="ECO:0007669"/>
    <property type="project" value="TreeGrafter"/>
</dbReference>
<evidence type="ECO:0000313" key="8">
    <source>
        <dbReference type="EMBL" id="ELU16787.1"/>
    </source>
</evidence>
<dbReference type="GO" id="GO:0030674">
    <property type="term" value="F:protein-macromolecule adaptor activity"/>
    <property type="evidence" value="ECO:0007669"/>
    <property type="project" value="InterPro"/>
</dbReference>
<evidence type="ECO:0000256" key="3">
    <source>
        <dbReference type="ARBA" id="ARBA00022490"/>
    </source>
</evidence>
<dbReference type="Pfam" id="PF06268">
    <property type="entry name" value="Fascin"/>
    <property type="match status" value="4"/>
</dbReference>
<feature type="domain" description="Fascin-like" evidence="7">
    <location>
        <begin position="26"/>
        <end position="139"/>
    </location>
</feature>
<name>R7VE03_CAPTE</name>
<dbReference type="SUPFAM" id="SSF50405">
    <property type="entry name" value="Actin-crosslinking proteins"/>
    <property type="match status" value="4"/>
</dbReference>
<dbReference type="PANTHER" id="PTHR10551:SF9">
    <property type="entry name" value="FASCIN-2"/>
    <property type="match status" value="1"/>
</dbReference>
<dbReference type="GO" id="GO:0015629">
    <property type="term" value="C:actin cytoskeleton"/>
    <property type="evidence" value="ECO:0007669"/>
    <property type="project" value="TreeGrafter"/>
</dbReference>
<evidence type="ECO:0000313" key="10">
    <source>
        <dbReference type="Proteomes" id="UP000014760"/>
    </source>
</evidence>
<feature type="domain" description="Fascin-like" evidence="7">
    <location>
        <begin position="275"/>
        <end position="384"/>
    </location>
</feature>
<dbReference type="InterPro" id="IPR010431">
    <property type="entry name" value="Fascin"/>
</dbReference>
<dbReference type="PANTHER" id="PTHR10551">
    <property type="entry name" value="FASCIN"/>
    <property type="match status" value="1"/>
</dbReference>
<dbReference type="PIRSF" id="PIRSF005682">
    <property type="entry name" value="Fascin"/>
    <property type="match status" value="1"/>
</dbReference>
<dbReference type="OrthoDB" id="10259868at2759"/>
<protein>
    <recommendedName>
        <fullName evidence="6">Fascin</fullName>
    </recommendedName>
</protein>
<dbReference type="GO" id="GO:0005737">
    <property type="term" value="C:cytoplasm"/>
    <property type="evidence" value="ECO:0007669"/>
    <property type="project" value="TreeGrafter"/>
</dbReference>
<dbReference type="CDD" id="cd23334">
    <property type="entry name" value="beta-trefoil_FSCN_rpt1"/>
    <property type="match status" value="1"/>
</dbReference>
<dbReference type="FunFam" id="2.80.10.50:FF:000008">
    <property type="entry name" value="Fascin"/>
    <property type="match status" value="1"/>
</dbReference>
<keyword evidence="10" id="KW-1185">Reference proteome</keyword>
<dbReference type="Gene3D" id="2.80.10.50">
    <property type="match status" value="4"/>
</dbReference>
<dbReference type="CDD" id="cd23336">
    <property type="entry name" value="beta-trefoil_FSCN_rpt3"/>
    <property type="match status" value="1"/>
</dbReference>
<evidence type="ECO:0000259" key="7">
    <source>
        <dbReference type="Pfam" id="PF06268"/>
    </source>
</evidence>
<dbReference type="InterPro" id="IPR024703">
    <property type="entry name" value="Fascin_metazoans"/>
</dbReference>
<dbReference type="Proteomes" id="UP000014760">
    <property type="component" value="Unassembled WGS sequence"/>
</dbReference>
<organism evidence="8">
    <name type="scientific">Capitella teleta</name>
    <name type="common">Polychaete worm</name>
    <dbReference type="NCBI Taxonomy" id="283909"/>
    <lineage>
        <taxon>Eukaryota</taxon>
        <taxon>Metazoa</taxon>
        <taxon>Spiralia</taxon>
        <taxon>Lophotrochozoa</taxon>
        <taxon>Annelida</taxon>
        <taxon>Polychaeta</taxon>
        <taxon>Sedentaria</taxon>
        <taxon>Scolecida</taxon>
        <taxon>Capitellidae</taxon>
        <taxon>Capitella</taxon>
    </lineage>
</organism>
<dbReference type="InterPro" id="IPR022768">
    <property type="entry name" value="Fascin-like_dom"/>
</dbReference>
<comment type="similarity">
    <text evidence="2 6">Belongs to the fascin family.</text>
</comment>
<dbReference type="GO" id="GO:0007163">
    <property type="term" value="P:establishment or maintenance of cell polarity"/>
    <property type="evidence" value="ECO:0007669"/>
    <property type="project" value="TreeGrafter"/>
</dbReference>
<dbReference type="GO" id="GO:0051015">
    <property type="term" value="F:actin filament binding"/>
    <property type="evidence" value="ECO:0007669"/>
    <property type="project" value="InterPro"/>
</dbReference>
<reference evidence="8 10" key="2">
    <citation type="journal article" date="2013" name="Nature">
        <title>Insights into bilaterian evolution from three spiralian genomes.</title>
        <authorList>
            <person name="Simakov O."/>
            <person name="Marletaz F."/>
            <person name="Cho S.J."/>
            <person name="Edsinger-Gonzales E."/>
            <person name="Havlak P."/>
            <person name="Hellsten U."/>
            <person name="Kuo D.H."/>
            <person name="Larsson T."/>
            <person name="Lv J."/>
            <person name="Arendt D."/>
            <person name="Savage R."/>
            <person name="Osoegawa K."/>
            <person name="de Jong P."/>
            <person name="Grimwood J."/>
            <person name="Chapman J.A."/>
            <person name="Shapiro H."/>
            <person name="Aerts A."/>
            <person name="Otillar R.P."/>
            <person name="Terry A.Y."/>
            <person name="Boore J.L."/>
            <person name="Grigoriev I.V."/>
            <person name="Lindberg D.R."/>
            <person name="Seaver E.C."/>
            <person name="Weisblat D.A."/>
            <person name="Putnam N.H."/>
            <person name="Rokhsar D.S."/>
        </authorList>
    </citation>
    <scope>NUCLEOTIDE SEQUENCE</scope>
    <source>
        <strain evidence="8 10">I ESC-2004</strain>
    </source>
</reference>
<dbReference type="InterPro" id="IPR008999">
    <property type="entry name" value="Actin-crosslinking"/>
</dbReference>
<dbReference type="FunCoup" id="R7VE03">
    <property type="interactions" value="144"/>
</dbReference>
<proteinExistence type="inferred from homology"/>
<dbReference type="STRING" id="283909.R7VE03"/>
<dbReference type="CDD" id="cd23335">
    <property type="entry name" value="beta-trefoil_FSCN_rpt2"/>
    <property type="match status" value="1"/>
</dbReference>
<dbReference type="AlphaFoldDB" id="R7VE03"/>
<feature type="domain" description="Fascin-like" evidence="7">
    <location>
        <begin position="414"/>
        <end position="503"/>
    </location>
</feature>
<reference evidence="9" key="3">
    <citation type="submission" date="2015-06" db="UniProtKB">
        <authorList>
            <consortium name="EnsemblMetazoa"/>
        </authorList>
    </citation>
    <scope>IDENTIFICATION</scope>
</reference>
<dbReference type="FunFam" id="2.80.10.50:FF:000010">
    <property type="entry name" value="Fascin"/>
    <property type="match status" value="1"/>
</dbReference>
<evidence type="ECO:0000256" key="4">
    <source>
        <dbReference type="ARBA" id="ARBA00023203"/>
    </source>
</evidence>
<evidence type="ECO:0000256" key="6">
    <source>
        <dbReference type="PIRNR" id="PIRNR005682"/>
    </source>
</evidence>
<dbReference type="FunFam" id="2.80.10.50:FF:000015">
    <property type="entry name" value="Fascin"/>
    <property type="match status" value="1"/>
</dbReference>
<accession>R7VE03</accession>
<keyword evidence="3 6" id="KW-0963">Cytoplasm</keyword>
<sequence length="503" mass="56975">MSPNGVNGQSGAETLQWKVGLLNNQGRYLTAEAFGFKINASGNVMRKKQVWVIEHDTKEEDVVYIKSHLGRYLAGDKKGNVTCEHEERDPETKFSIAYNPDGSGKWAIRNKVSTYYFGGSEDMLKVYEKQPTASEWWTIRLGVHPQVNIRSIIRSRYARHHPENERIQFDELTPWGSDALITLEFLDGKYAVKASNNHYLKFDGTLVPSPSQETLYTLEIRSGQYSGMALKDYRGKYLTTVGKDAVMQSRNNSFTKDELFKLEDSHPQVFITAHNGKKVSIKQGIDLTANQDELSDRETFQCEFDKQSEKWRFRTTDNKYWSLESASGIQGVGNAQSNTSLFGIEWHEDGHVNICGSNGRYVTARMNGSLYAVSDAPTDKEKFYLTVINRPILVLKCDYGFIGFKLPNNPRIECNKASYDVITLEHNSGGSYFFKGQNGLYWALDDQQMINADSKDGHPFIIELRGLSRFAIKAPNGNYLKGEQNGIVSAKSSDLLRGTLWEF</sequence>
<dbReference type="CDD" id="cd23337">
    <property type="entry name" value="beta-trefoil_FSCN_rpt4"/>
    <property type="match status" value="1"/>
</dbReference>
<keyword evidence="4 6" id="KW-0009">Actin-binding</keyword>
<keyword evidence="5 6" id="KW-0206">Cytoskeleton</keyword>
<dbReference type="EnsemblMetazoa" id="CapteT158885">
    <property type="protein sequence ID" value="CapteP158885"/>
    <property type="gene ID" value="CapteG158885"/>
</dbReference>
<evidence type="ECO:0000256" key="1">
    <source>
        <dbReference type="ARBA" id="ARBA00004245"/>
    </source>
</evidence>
<dbReference type="HOGENOM" id="CLU_030960_2_0_1"/>
<reference evidence="10" key="1">
    <citation type="submission" date="2012-12" db="EMBL/GenBank/DDBJ databases">
        <authorList>
            <person name="Hellsten U."/>
            <person name="Grimwood J."/>
            <person name="Chapman J.A."/>
            <person name="Shapiro H."/>
            <person name="Aerts A."/>
            <person name="Otillar R.P."/>
            <person name="Terry A.Y."/>
            <person name="Boore J.L."/>
            <person name="Simakov O."/>
            <person name="Marletaz F."/>
            <person name="Cho S.-J."/>
            <person name="Edsinger-Gonzales E."/>
            <person name="Havlak P."/>
            <person name="Kuo D.-H."/>
            <person name="Larsson T."/>
            <person name="Lv J."/>
            <person name="Arendt D."/>
            <person name="Savage R."/>
            <person name="Osoegawa K."/>
            <person name="de Jong P."/>
            <person name="Lindberg D.R."/>
            <person name="Seaver E.C."/>
            <person name="Weisblat D.A."/>
            <person name="Putnam N.H."/>
            <person name="Grigoriev I.V."/>
            <person name="Rokhsar D.S."/>
        </authorList>
    </citation>
    <scope>NUCLEOTIDE SEQUENCE</scope>
    <source>
        <strain evidence="10">I ESC-2004</strain>
    </source>
</reference>
<evidence type="ECO:0000313" key="9">
    <source>
        <dbReference type="EnsemblMetazoa" id="CapteP158885"/>
    </source>
</evidence>
<dbReference type="GO" id="GO:0051017">
    <property type="term" value="P:actin filament bundle assembly"/>
    <property type="evidence" value="ECO:0007669"/>
    <property type="project" value="TreeGrafter"/>
</dbReference>
<gene>
    <name evidence="8" type="ORF">CAPTEDRAFT_158885</name>
</gene>
<feature type="domain" description="Fascin-like" evidence="7">
    <location>
        <begin position="179"/>
        <end position="262"/>
    </location>
</feature>
<evidence type="ECO:0000256" key="5">
    <source>
        <dbReference type="ARBA" id="ARBA00023212"/>
    </source>
</evidence>
<comment type="subcellular location">
    <subcellularLocation>
        <location evidence="1 6">Cytoplasm</location>
        <location evidence="1 6">Cytoskeleton</location>
    </subcellularLocation>
</comment>
<evidence type="ECO:0000256" key="2">
    <source>
        <dbReference type="ARBA" id="ARBA00007415"/>
    </source>
</evidence>